<organism evidence="2 3">
    <name type="scientific">Drechslerella dactyloides</name>
    <name type="common">Nematode-trapping fungus</name>
    <name type="synonym">Arthrobotrys dactyloides</name>
    <dbReference type="NCBI Taxonomy" id="74499"/>
    <lineage>
        <taxon>Eukaryota</taxon>
        <taxon>Fungi</taxon>
        <taxon>Dikarya</taxon>
        <taxon>Ascomycota</taxon>
        <taxon>Pezizomycotina</taxon>
        <taxon>Orbiliomycetes</taxon>
        <taxon>Orbiliales</taxon>
        <taxon>Orbiliaceae</taxon>
        <taxon>Drechslerella</taxon>
    </lineage>
</organism>
<feature type="region of interest" description="Disordered" evidence="1">
    <location>
        <begin position="147"/>
        <end position="171"/>
    </location>
</feature>
<dbReference type="EMBL" id="JAQGDS010000003">
    <property type="protein sequence ID" value="KAJ6262301.1"/>
    <property type="molecule type" value="Genomic_DNA"/>
</dbReference>
<name>A0AAD6NK11_DREDA</name>
<accession>A0AAD6NK11</accession>
<evidence type="ECO:0000313" key="3">
    <source>
        <dbReference type="Proteomes" id="UP001221413"/>
    </source>
</evidence>
<evidence type="ECO:0000256" key="1">
    <source>
        <dbReference type="SAM" id="MobiDB-lite"/>
    </source>
</evidence>
<feature type="compositionally biased region" description="Polar residues" evidence="1">
    <location>
        <begin position="147"/>
        <end position="167"/>
    </location>
</feature>
<sequence>MMNTPEDATPEEVEKSPAEPDVQSTKSQPPLTPAPDAVPSAFPSRAHPIFTGLLYNAIAYVPTQYPGFVPPGSLAPPGWSRPPGLFTPTQSMDGMQYMAGQVPIGYHSPATLAASIPIQQTYVSTSTVSHTITGFHNSVPATPSTCVPSMQDSQASVSNNSTGSLHSACSRGPVPPPYNSPPLTPPILPVHYSQAIYGHTSTRFNGPAPSIPHVPVLSIQDWQAIFGHPSTRSQVSALSNPPVSIPPIHGSQAVPDQVAEDSDFEISMDLLEASTYARPKDQPADPMLRNLLNRVERFYKYDTIDGAIFGSNVVVACILRRAVQLIEIRLREEQRLDQILDTIETLRPTEDPSDDDKDFLARSSKPYLKRRALILGGPGHYDPDDPEVQFLERFGLQLAPQSKPPPTGAPRAVAEGISLGPFEPDSSLQDPNIGAFGILEDPEYMEFATNMTGLLNYEPQALTFDTKWQNWLFNTMPNTLTVKPDICRQKKRPLEPAASSLLYPDRLGEAIVWQEDHQPTDENIDVCSSTFACHRKMRWKYYQLKGSYKVFGIAVMGALATINVFGPLPADTTEPSNFEMKGSQTYDLLDEGHRKEFLWLVVNAYSDALTGRAACKPPSMQVMLAKRKRRRRPWN</sequence>
<gene>
    <name evidence="2" type="ORF">Dda_3108</name>
</gene>
<feature type="region of interest" description="Disordered" evidence="1">
    <location>
        <begin position="1"/>
        <end position="40"/>
    </location>
</feature>
<dbReference type="AlphaFoldDB" id="A0AAD6NK11"/>
<evidence type="ECO:0000313" key="2">
    <source>
        <dbReference type="EMBL" id="KAJ6262301.1"/>
    </source>
</evidence>
<proteinExistence type="predicted"/>
<dbReference type="Proteomes" id="UP001221413">
    <property type="component" value="Unassembled WGS sequence"/>
</dbReference>
<comment type="caution">
    <text evidence="2">The sequence shown here is derived from an EMBL/GenBank/DDBJ whole genome shotgun (WGS) entry which is preliminary data.</text>
</comment>
<keyword evidence="3" id="KW-1185">Reference proteome</keyword>
<protein>
    <submittedName>
        <fullName evidence="2">Uncharacterized protein</fullName>
    </submittedName>
</protein>
<reference evidence="2" key="1">
    <citation type="submission" date="2023-01" db="EMBL/GenBank/DDBJ databases">
        <title>The chitinases involved in constricting ring structure development in the nematode-trapping fungus Drechslerella dactyloides.</title>
        <authorList>
            <person name="Wang R."/>
            <person name="Zhang L."/>
            <person name="Tang P."/>
            <person name="Li S."/>
            <person name="Liang L."/>
        </authorList>
    </citation>
    <scope>NUCLEOTIDE SEQUENCE</scope>
    <source>
        <strain evidence="2">YMF1.00031</strain>
    </source>
</reference>